<feature type="binding site" evidence="10">
    <location>
        <position position="454"/>
    </location>
    <ligand>
        <name>L-glutamate</name>
        <dbReference type="ChEBI" id="CHEBI:29985"/>
    </ligand>
</feature>
<dbReference type="Gene3D" id="1.10.246.130">
    <property type="match status" value="1"/>
</dbReference>
<evidence type="ECO:0000256" key="1">
    <source>
        <dbReference type="ARBA" id="ARBA00001049"/>
    </source>
</evidence>
<feature type="binding site" evidence="10">
    <location>
        <begin position="478"/>
        <end position="479"/>
    </location>
    <ligand>
        <name>L-glutamate</name>
        <dbReference type="ChEBI" id="CHEBI:29985"/>
    </ligand>
</feature>
<dbReference type="PANTHER" id="PTHR43199:SF1">
    <property type="entry name" value="GLUTATHIONE HYDROLASE PROENZYME"/>
    <property type="match status" value="1"/>
</dbReference>
<evidence type="ECO:0000256" key="5">
    <source>
        <dbReference type="ARBA" id="ARBA00022801"/>
    </source>
</evidence>
<gene>
    <name evidence="13" type="primary">ggt</name>
    <name evidence="13" type="ORF">F6X38_13255</name>
</gene>
<dbReference type="PANTHER" id="PTHR43199">
    <property type="entry name" value="GLUTATHIONE HYDROLASE"/>
    <property type="match status" value="1"/>
</dbReference>
<evidence type="ECO:0000313" key="13">
    <source>
        <dbReference type="EMBL" id="KAB0679302.1"/>
    </source>
</evidence>
<proteinExistence type="inferred from homology"/>
<dbReference type="RefSeq" id="WP_150970307.1">
    <property type="nucleotide sequence ID" value="NZ_VZDO01000010.1"/>
</dbReference>
<comment type="catalytic activity">
    <reaction evidence="1 11">
        <text>an S-substituted glutathione + H2O = an S-substituted L-cysteinylglycine + L-glutamate</text>
        <dbReference type="Rhea" id="RHEA:59468"/>
        <dbReference type="ChEBI" id="CHEBI:15377"/>
        <dbReference type="ChEBI" id="CHEBI:29985"/>
        <dbReference type="ChEBI" id="CHEBI:90779"/>
        <dbReference type="ChEBI" id="CHEBI:143103"/>
        <dbReference type="EC" id="3.4.19.13"/>
    </reaction>
</comment>
<dbReference type="AlphaFoldDB" id="A0A7V7TZF2"/>
<dbReference type="SUPFAM" id="SSF56235">
    <property type="entry name" value="N-terminal nucleophile aminohydrolases (Ntn hydrolases)"/>
    <property type="match status" value="1"/>
</dbReference>
<evidence type="ECO:0000256" key="3">
    <source>
        <dbReference type="ARBA" id="ARBA00009381"/>
    </source>
</evidence>
<feature type="chain" id="PRO_5031440054" description="Glutathione hydrolase proenzyme" evidence="12">
    <location>
        <begin position="22"/>
        <end position="593"/>
    </location>
</feature>
<dbReference type="GO" id="GO:0036374">
    <property type="term" value="F:glutathione hydrolase activity"/>
    <property type="evidence" value="ECO:0007669"/>
    <property type="project" value="UniProtKB-UniRule"/>
</dbReference>
<comment type="catalytic activity">
    <reaction evidence="2 11">
        <text>glutathione + H2O = L-cysteinylglycine + L-glutamate</text>
        <dbReference type="Rhea" id="RHEA:28807"/>
        <dbReference type="ChEBI" id="CHEBI:15377"/>
        <dbReference type="ChEBI" id="CHEBI:29985"/>
        <dbReference type="ChEBI" id="CHEBI:57925"/>
        <dbReference type="ChEBI" id="CHEBI:61694"/>
        <dbReference type="EC" id="3.4.19.13"/>
    </reaction>
</comment>
<dbReference type="InterPro" id="IPR051792">
    <property type="entry name" value="GGT_bact"/>
</dbReference>
<evidence type="ECO:0000256" key="11">
    <source>
        <dbReference type="RuleBase" id="RU368036"/>
    </source>
</evidence>
<evidence type="ECO:0000313" key="14">
    <source>
        <dbReference type="Proteomes" id="UP000432089"/>
    </source>
</evidence>
<evidence type="ECO:0000256" key="12">
    <source>
        <dbReference type="SAM" id="SignalP"/>
    </source>
</evidence>
<feature type="active site" description="Nucleophile" evidence="9">
    <location>
        <position position="414"/>
    </location>
</feature>
<reference evidence="13 14" key="1">
    <citation type="submission" date="2019-09" db="EMBL/GenBank/DDBJ databases">
        <title>YIM 132180 draft genome.</title>
        <authorList>
            <person name="Zhang K."/>
        </authorList>
    </citation>
    <scope>NUCLEOTIDE SEQUENCE [LARGE SCALE GENOMIC DNA]</scope>
    <source>
        <strain evidence="13 14">YIM 132180</strain>
    </source>
</reference>
<feature type="binding site" evidence="10">
    <location>
        <position position="500"/>
    </location>
    <ligand>
        <name>L-glutamate</name>
        <dbReference type="ChEBI" id="CHEBI:29985"/>
    </ligand>
</feature>
<evidence type="ECO:0000256" key="10">
    <source>
        <dbReference type="PIRSR" id="PIRSR600101-2"/>
    </source>
</evidence>
<keyword evidence="7 11" id="KW-0012">Acyltransferase</keyword>
<dbReference type="GO" id="GO:0006750">
    <property type="term" value="P:glutathione biosynthetic process"/>
    <property type="evidence" value="ECO:0007669"/>
    <property type="project" value="UniProtKB-KW"/>
</dbReference>
<evidence type="ECO:0000256" key="7">
    <source>
        <dbReference type="ARBA" id="ARBA00023315"/>
    </source>
</evidence>
<dbReference type="EC" id="2.3.2.2" evidence="11"/>
<dbReference type="Gene3D" id="3.60.20.40">
    <property type="match status" value="1"/>
</dbReference>
<accession>A0A7V7TZF2</accession>
<comment type="similarity">
    <text evidence="3 11">Belongs to the gamma-glutamyltransferase family.</text>
</comment>
<organism evidence="13 14">
    <name type="scientific">Plantimonas leprariae</name>
    <dbReference type="NCBI Taxonomy" id="2615207"/>
    <lineage>
        <taxon>Bacteria</taxon>
        <taxon>Pseudomonadati</taxon>
        <taxon>Pseudomonadota</taxon>
        <taxon>Alphaproteobacteria</taxon>
        <taxon>Hyphomicrobiales</taxon>
        <taxon>Aurantimonadaceae</taxon>
        <taxon>Plantimonas</taxon>
    </lineage>
</organism>
<comment type="subunit">
    <text evidence="11">This enzyme consists of two polypeptide chains, which are synthesized in precursor form from a single polypeptide.</text>
</comment>
<comment type="caution">
    <text evidence="13">The sequence shown here is derived from an EMBL/GenBank/DDBJ whole genome shotgun (WGS) entry which is preliminary data.</text>
</comment>
<evidence type="ECO:0000256" key="8">
    <source>
        <dbReference type="ARBA" id="ARBA00047417"/>
    </source>
</evidence>
<comment type="PTM">
    <text evidence="11">Cleaved by autocatalysis into a large and a small subunit.</text>
</comment>
<evidence type="ECO:0000256" key="9">
    <source>
        <dbReference type="PIRSR" id="PIRSR600101-1"/>
    </source>
</evidence>
<name>A0A7V7TZF2_9HYPH</name>
<dbReference type="InterPro" id="IPR029055">
    <property type="entry name" value="Ntn_hydrolases_N"/>
</dbReference>
<dbReference type="UniPathway" id="UPA00204"/>
<keyword evidence="6 11" id="KW-0865">Zymogen</keyword>
<keyword evidence="11" id="KW-0317">Glutathione biosynthesis</keyword>
<keyword evidence="14" id="KW-1185">Reference proteome</keyword>
<keyword evidence="12" id="KW-0732">Signal</keyword>
<dbReference type="InterPro" id="IPR043137">
    <property type="entry name" value="GGT_ssub_C"/>
</dbReference>
<dbReference type="Proteomes" id="UP000432089">
    <property type="component" value="Unassembled WGS sequence"/>
</dbReference>
<dbReference type="GO" id="GO:0006751">
    <property type="term" value="P:glutathione catabolic process"/>
    <property type="evidence" value="ECO:0007669"/>
    <property type="project" value="UniProtKB-UniRule"/>
</dbReference>
<evidence type="ECO:0000256" key="6">
    <source>
        <dbReference type="ARBA" id="ARBA00023145"/>
    </source>
</evidence>
<feature type="binding site" evidence="10">
    <location>
        <position position="117"/>
    </location>
    <ligand>
        <name>L-glutamate</name>
        <dbReference type="ChEBI" id="CHEBI:29985"/>
    </ligand>
</feature>
<evidence type="ECO:0000256" key="2">
    <source>
        <dbReference type="ARBA" id="ARBA00001089"/>
    </source>
</evidence>
<dbReference type="EC" id="3.4.19.13" evidence="11"/>
<keyword evidence="5 11" id="KW-0378">Hydrolase</keyword>
<dbReference type="InterPro" id="IPR043138">
    <property type="entry name" value="GGT_lsub"/>
</dbReference>
<comment type="catalytic activity">
    <reaction evidence="8 11">
        <text>an N-terminal (5-L-glutamyl)-[peptide] + an alpha-amino acid = 5-L-glutamyl amino acid + an N-terminal L-alpha-aminoacyl-[peptide]</text>
        <dbReference type="Rhea" id="RHEA:23904"/>
        <dbReference type="Rhea" id="RHEA-COMP:9780"/>
        <dbReference type="Rhea" id="RHEA-COMP:9795"/>
        <dbReference type="ChEBI" id="CHEBI:77644"/>
        <dbReference type="ChEBI" id="CHEBI:78597"/>
        <dbReference type="ChEBI" id="CHEBI:78599"/>
        <dbReference type="ChEBI" id="CHEBI:78608"/>
        <dbReference type="EC" id="2.3.2.2"/>
    </reaction>
</comment>
<sequence length="593" mass="62164">MRVSKFAGALLAGFLVLRAGAQEASPPAAAPAMPEAATGTVAKPLVRAKEQMVVAAHPLAAEAGRAILREGGNAADALVAVQLVLGLVEPQSSGLGGGSFLVWWDAGAKRLTTFDGRETAPAHATPKLFLGEDGQPLKFVPAVVGGRSVGTPGTVRLLATVHARYGRLAWRRVVEPAMKLAREGFPVSERLHSLLAEDPDLLKSESMRPYFFPDGQPLAAGAMVRNPDYAAVLERIARDGPAGFYEGETAAAIVGAVAAAKGIDGQPNPGTLSLDDLKGYEVKERPPVCAPYRVYQICGMGPPSSGAVAVGQILGVLQPTDIAALGPKSVESWRRIGDASRLAFADRGRYLADADFMAVPVRGLLDPGYLADRAKLLDGTTRALPDDEVKPGDPAFDHAKLERGDDASLELPSTSHFAIRDRDGNLVSMTTTIENGFGSRLFVSGFLLNNELTDFSFATQEKGAPIANRVEPGKRPRSSMAPTIVMRDGAPVLAIGSPGGSSIIGFVAEALVAVLDWNMDVQAAVSLPHLLHRGTAFEIEKGTEAETLEPALKGLGFATKVVDLNSGLHAIRITPEGLEGGADPRRDGVALGD</sequence>
<protein>
    <recommendedName>
        <fullName evidence="11">Glutathione hydrolase proenzyme</fullName>
        <ecNumber evidence="11">2.3.2.2</ecNumber>
        <ecNumber evidence="11">3.4.19.13</ecNumber>
    </recommendedName>
    <component>
        <recommendedName>
            <fullName evidence="11">Glutathione hydrolase large chain</fullName>
        </recommendedName>
    </component>
    <component>
        <recommendedName>
            <fullName evidence="11">Glutathione hydrolase small chain</fullName>
        </recommendedName>
    </component>
</protein>
<dbReference type="EMBL" id="VZDO01000010">
    <property type="protein sequence ID" value="KAB0679302.1"/>
    <property type="molecule type" value="Genomic_DNA"/>
</dbReference>
<feature type="signal peptide" evidence="12">
    <location>
        <begin position="1"/>
        <end position="21"/>
    </location>
</feature>
<dbReference type="GO" id="GO:0103068">
    <property type="term" value="F:leukotriene C4 gamma-glutamyl transferase activity"/>
    <property type="evidence" value="ECO:0007669"/>
    <property type="project" value="UniProtKB-EC"/>
</dbReference>
<dbReference type="InterPro" id="IPR000101">
    <property type="entry name" value="GGT_peptidase"/>
</dbReference>
<dbReference type="Pfam" id="PF01019">
    <property type="entry name" value="G_glu_transpept"/>
    <property type="match status" value="1"/>
</dbReference>
<dbReference type="PRINTS" id="PR01210">
    <property type="entry name" value="GGTRANSPTASE"/>
</dbReference>
<comment type="pathway">
    <text evidence="11">Sulfur metabolism; glutathione metabolism.</text>
</comment>
<dbReference type="NCBIfam" id="TIGR00066">
    <property type="entry name" value="g_glut_trans"/>
    <property type="match status" value="1"/>
</dbReference>
<keyword evidence="4 11" id="KW-0808">Transferase</keyword>
<evidence type="ECO:0000256" key="4">
    <source>
        <dbReference type="ARBA" id="ARBA00022679"/>
    </source>
</evidence>